<gene>
    <name evidence="2" type="ORF">US68_C0026G0009</name>
</gene>
<protein>
    <submittedName>
        <fullName evidence="2">Uncharacterized protein</fullName>
    </submittedName>
</protein>
<evidence type="ECO:0000313" key="2">
    <source>
        <dbReference type="EMBL" id="KKQ48695.1"/>
    </source>
</evidence>
<proteinExistence type="predicted"/>
<evidence type="ECO:0000256" key="1">
    <source>
        <dbReference type="SAM" id="Phobius"/>
    </source>
</evidence>
<keyword evidence="1" id="KW-0472">Membrane</keyword>
<dbReference type="EMBL" id="LBTX01000026">
    <property type="protein sequence ID" value="KKQ48695.1"/>
    <property type="molecule type" value="Genomic_DNA"/>
</dbReference>
<evidence type="ECO:0000313" key="3">
    <source>
        <dbReference type="Proteomes" id="UP000034231"/>
    </source>
</evidence>
<dbReference type="AlphaFoldDB" id="A0A0G0ICK6"/>
<sequence>MKKKKIEGQILKKIKSGEIQMKPRWKFVVKMWEERALWLVLILAVVLSISGIAYFADKYSPRELVEYGSIGFQVFYEDFPYYWLFGAIIFWIMSVKMWSRLGNNYRKTTTKVFLFGGLLLVVIIALILFLG</sequence>
<name>A0A0G0ICK6_9BACT</name>
<feature type="transmembrane region" description="Helical" evidence="1">
    <location>
        <begin position="111"/>
        <end position="130"/>
    </location>
</feature>
<dbReference type="Proteomes" id="UP000034231">
    <property type="component" value="Unassembled WGS sequence"/>
</dbReference>
<keyword evidence="1" id="KW-1133">Transmembrane helix</keyword>
<feature type="transmembrane region" description="Helical" evidence="1">
    <location>
        <begin position="79"/>
        <end position="99"/>
    </location>
</feature>
<organism evidence="2 3">
    <name type="scientific">Candidatus Shapirobacteria bacterium GW2011_GWE1_38_10</name>
    <dbReference type="NCBI Taxonomy" id="1618488"/>
    <lineage>
        <taxon>Bacteria</taxon>
        <taxon>Candidatus Shapironibacteriota</taxon>
    </lineage>
</organism>
<accession>A0A0G0ICK6</accession>
<keyword evidence="1" id="KW-0812">Transmembrane</keyword>
<reference evidence="2 3" key="1">
    <citation type="journal article" date="2015" name="Nature">
        <title>rRNA introns, odd ribosomes, and small enigmatic genomes across a large radiation of phyla.</title>
        <authorList>
            <person name="Brown C.T."/>
            <person name="Hug L.A."/>
            <person name="Thomas B.C."/>
            <person name="Sharon I."/>
            <person name="Castelle C.J."/>
            <person name="Singh A."/>
            <person name="Wilkins M.J."/>
            <person name="Williams K.H."/>
            <person name="Banfield J.F."/>
        </authorList>
    </citation>
    <scope>NUCLEOTIDE SEQUENCE [LARGE SCALE GENOMIC DNA]</scope>
</reference>
<comment type="caution">
    <text evidence="2">The sequence shown here is derived from an EMBL/GenBank/DDBJ whole genome shotgun (WGS) entry which is preliminary data.</text>
</comment>